<protein>
    <submittedName>
        <fullName evidence="1">Uncharacterized protein</fullName>
    </submittedName>
</protein>
<sequence length="76" mass="8463">MFSKCICTWPHAGKWRVTMIIGKSRSVRRINNVIGKIMLSGDCRTQTGMTLHHQPRSCSGQAPGNLHWLLSSDLVG</sequence>
<accession>A0A2P2KXN9</accession>
<evidence type="ECO:0000313" key="1">
    <source>
        <dbReference type="EMBL" id="MBX10493.1"/>
    </source>
</evidence>
<organism evidence="1">
    <name type="scientific">Rhizophora mucronata</name>
    <name type="common">Asiatic mangrove</name>
    <dbReference type="NCBI Taxonomy" id="61149"/>
    <lineage>
        <taxon>Eukaryota</taxon>
        <taxon>Viridiplantae</taxon>
        <taxon>Streptophyta</taxon>
        <taxon>Embryophyta</taxon>
        <taxon>Tracheophyta</taxon>
        <taxon>Spermatophyta</taxon>
        <taxon>Magnoliopsida</taxon>
        <taxon>eudicotyledons</taxon>
        <taxon>Gunneridae</taxon>
        <taxon>Pentapetalae</taxon>
        <taxon>rosids</taxon>
        <taxon>fabids</taxon>
        <taxon>Malpighiales</taxon>
        <taxon>Rhizophoraceae</taxon>
        <taxon>Rhizophora</taxon>
    </lineage>
</organism>
<proteinExistence type="predicted"/>
<dbReference type="AlphaFoldDB" id="A0A2P2KXN9"/>
<name>A0A2P2KXN9_RHIMU</name>
<reference evidence="1" key="1">
    <citation type="submission" date="2018-02" db="EMBL/GenBank/DDBJ databases">
        <title>Rhizophora mucronata_Transcriptome.</title>
        <authorList>
            <person name="Meera S.P."/>
            <person name="Sreeshan A."/>
            <person name="Augustine A."/>
        </authorList>
    </citation>
    <scope>NUCLEOTIDE SEQUENCE</scope>
    <source>
        <tissue evidence="1">Leaf</tissue>
    </source>
</reference>
<dbReference type="EMBL" id="GGEC01030009">
    <property type="protein sequence ID" value="MBX10493.1"/>
    <property type="molecule type" value="Transcribed_RNA"/>
</dbReference>